<dbReference type="InterPro" id="IPR031148">
    <property type="entry name" value="Plexin"/>
</dbReference>
<dbReference type="SUPFAM" id="SSF56024">
    <property type="entry name" value="Phospholipase D/nuclease"/>
    <property type="match status" value="2"/>
</dbReference>
<name>A0ABY9X9C2_9BACT</name>
<dbReference type="Proteomes" id="UP001611383">
    <property type="component" value="Chromosome"/>
</dbReference>
<dbReference type="PANTHER" id="PTHR22625">
    <property type="entry name" value="PLEXIN"/>
    <property type="match status" value="1"/>
</dbReference>
<dbReference type="Pfam" id="PF13091">
    <property type="entry name" value="PLDc_2"/>
    <property type="match status" value="1"/>
</dbReference>
<reference evidence="2 3" key="1">
    <citation type="submission" date="2019-08" db="EMBL/GenBank/DDBJ databases">
        <title>Archangium and Cystobacter genomes.</title>
        <authorList>
            <person name="Chen I.-C.K."/>
            <person name="Wielgoss S."/>
        </authorList>
    </citation>
    <scope>NUCLEOTIDE SEQUENCE [LARGE SCALE GENOMIC DNA]</scope>
    <source>
        <strain evidence="2 3">Cbm 6</strain>
    </source>
</reference>
<dbReference type="CDD" id="cd00102">
    <property type="entry name" value="IPT"/>
    <property type="match status" value="4"/>
</dbReference>
<protein>
    <recommendedName>
        <fullName evidence="1">PLD phosphodiesterase domain-containing protein</fullName>
    </recommendedName>
</protein>
<evidence type="ECO:0000259" key="1">
    <source>
        <dbReference type="PROSITE" id="PS50035"/>
    </source>
</evidence>
<dbReference type="SUPFAM" id="SSF81296">
    <property type="entry name" value="E set domains"/>
    <property type="match status" value="4"/>
</dbReference>
<dbReference type="SMART" id="SM00155">
    <property type="entry name" value="PLDc"/>
    <property type="match status" value="2"/>
</dbReference>
<dbReference type="Pfam" id="PF01833">
    <property type="entry name" value="TIG"/>
    <property type="match status" value="4"/>
</dbReference>
<accession>A0ABY9X9C2</accession>
<dbReference type="RefSeq" id="WP_395812302.1">
    <property type="nucleotide sequence ID" value="NZ_CP043494.1"/>
</dbReference>
<dbReference type="InterPro" id="IPR001736">
    <property type="entry name" value="PLipase_D/transphosphatidylase"/>
</dbReference>
<dbReference type="InterPro" id="IPR014756">
    <property type="entry name" value="Ig_E-set"/>
</dbReference>
<proteinExistence type="predicted"/>
<gene>
    <name evidence="2" type="ORF">F0U60_53755</name>
</gene>
<organism evidence="2 3">
    <name type="scientific">Archangium minus</name>
    <dbReference type="NCBI Taxonomy" id="83450"/>
    <lineage>
        <taxon>Bacteria</taxon>
        <taxon>Pseudomonadati</taxon>
        <taxon>Myxococcota</taxon>
        <taxon>Myxococcia</taxon>
        <taxon>Myxococcales</taxon>
        <taxon>Cystobacterineae</taxon>
        <taxon>Archangiaceae</taxon>
        <taxon>Archangium</taxon>
    </lineage>
</organism>
<keyword evidence="3" id="KW-1185">Reference proteome</keyword>
<dbReference type="InterPro" id="IPR025202">
    <property type="entry name" value="PLD-like_dom"/>
</dbReference>
<dbReference type="PANTHER" id="PTHR22625:SF70">
    <property type="entry name" value="PLEXIN A, ISOFORM A"/>
    <property type="match status" value="1"/>
</dbReference>
<dbReference type="PROSITE" id="PS50035">
    <property type="entry name" value="PLD"/>
    <property type="match status" value="1"/>
</dbReference>
<evidence type="ECO:0000313" key="2">
    <source>
        <dbReference type="EMBL" id="WNG51999.1"/>
    </source>
</evidence>
<dbReference type="InterPro" id="IPR002909">
    <property type="entry name" value="IPT_dom"/>
</dbReference>
<dbReference type="Gene3D" id="2.60.40.10">
    <property type="entry name" value="Immunoglobulins"/>
    <property type="match status" value="4"/>
</dbReference>
<sequence length="922" mass="99001">MPPNITGVLPNAGPSSGGLAVSIQGQGFKDGATVLFGVAQAQLIQVTPTLITALSPVVAPGPVAVTVTNLDGTTHTLVAAFTFHAPALHNINPLDGPTAGGTFVTLSGAYFALGAQVSFDGTAALSVVRTSSTQLEARSPAHAAGIVNITVTNPDGQSAQTPFTYQTPTLTGLAPAHGPITGGTNLTISGTHFTPSVTVTINGTVLPLARSEGGTSIQVVTPASAAGAVNVTVANSDGQSVTRVGAFTYDAPPTVTGVDPPAARNSDGASVTVTGTHFVNGATVTFGGVAATSVTFVNATTLTVIAPAHAAGQVDVVVTNPDEQLGTLVNGFTYVDGPAPTDNEVTFLMDGEEFFTELQVQMNAVAAAAPGPQTYVRLAFWKIDANVTLGDRNHFNVVGHTIVDYIENVVMAGHDVDVIVWYPNAKDRLKWRDFAEGHDHLANELSRIDRAAATAVVVPPAPPPGRVRIYLERYEGWTGSSNHQKFGIFSINGQRTVIMGGLNLADYYFDSDDHKLFLGMNTNQAWHDTAIRLVGPATDDVEKEWVRRWQRAIDMQASLISLNNLENQVRSRYVGIGNRNTIRQNAVAVTRNRTPQPTPFGANATVRIALTRSERSTRHRELRDLLLERIGAANHYVYMENNQFTDPEIVRALYTRKAAVPTLRVVIVTNMRDAGEGYMTRRSWLQLVLRMPHPVCVRVHYESERRGGGIRQVARAGAGTWNVHDSYDPNDPTATRWLDEDALEVDAASGGTKRIKFSRITAVECGFHFYSPVCIAQIQHPVTGVMADTLINPCMHSKLAIIDDQYLVIGSSNWTYRSMQYDGEIAAFIDGGAPGGGPTVVTQVRDRLIGHYDDLTALTLSNVGSNFENTAHTNVQNWRVNGDAAFGGYNNYMLMPLVHPDIELANVREAPGLRSMPNYTWI</sequence>
<dbReference type="InterPro" id="IPR013783">
    <property type="entry name" value="Ig-like_fold"/>
</dbReference>
<dbReference type="SMART" id="SM00429">
    <property type="entry name" value="IPT"/>
    <property type="match status" value="4"/>
</dbReference>
<feature type="domain" description="PLD phosphodiesterase" evidence="1">
    <location>
        <begin position="791"/>
        <end position="818"/>
    </location>
</feature>
<evidence type="ECO:0000313" key="3">
    <source>
        <dbReference type="Proteomes" id="UP001611383"/>
    </source>
</evidence>
<dbReference type="EMBL" id="CP043494">
    <property type="protein sequence ID" value="WNG51999.1"/>
    <property type="molecule type" value="Genomic_DNA"/>
</dbReference>
<dbReference type="Gene3D" id="3.30.870.10">
    <property type="entry name" value="Endonuclease Chain A"/>
    <property type="match status" value="2"/>
</dbReference>